<dbReference type="PANTHER" id="PTHR43540:SF9">
    <property type="entry name" value="FAMILY HYDROLASE, PUTATIVE (AFU_ORTHOLOGUE AFUA_2G08700)-RELATED"/>
    <property type="match status" value="1"/>
</dbReference>
<name>A0A507BFN0_9PEZI</name>
<dbReference type="Gene3D" id="3.40.50.850">
    <property type="entry name" value="Isochorismatase-like"/>
    <property type="match status" value="1"/>
</dbReference>
<dbReference type="InterPro" id="IPR036380">
    <property type="entry name" value="Isochorismatase-like_sf"/>
</dbReference>
<dbReference type="InParanoid" id="A0A507BFN0"/>
<sequence length="320" mass="33301">MIFTGILETPLKTQDATIHLNINNPTATKPSNSVKERREKTMAADLSFGPPGSQWHYTRSTRTYDLTRGRLPAITVPTTQGAPGTNIRIAPAATALVVVDMQNFFLHPDCRDHPLGLAAVPPTLRLVEKCRALGVQANPDLQTMPAAVQRGFARALIAAAAAGDPSTTTTTTTAPAPAPSSAIGLGAQLPGSQGRVLFRGSWNAELYAPLAAAAAAAQDVVCGKNRLSGLWCADTPLWRHLTTTTTATGIKTLLFAGVNTDQCVLGTLADAYNAGWDCVLVEDCCATASPAGAGEAVVFNAAHTYGFVTSSDAFPSAASS</sequence>
<accession>A0A507BFN0</accession>
<evidence type="ECO:0000256" key="3">
    <source>
        <dbReference type="SAM" id="MobiDB-lite"/>
    </source>
</evidence>
<dbReference type="SUPFAM" id="SSF52499">
    <property type="entry name" value="Isochorismatase-like hydrolases"/>
    <property type="match status" value="1"/>
</dbReference>
<organism evidence="5 6">
    <name type="scientific">Thyridium curvatum</name>
    <dbReference type="NCBI Taxonomy" id="1093900"/>
    <lineage>
        <taxon>Eukaryota</taxon>
        <taxon>Fungi</taxon>
        <taxon>Dikarya</taxon>
        <taxon>Ascomycota</taxon>
        <taxon>Pezizomycotina</taxon>
        <taxon>Sordariomycetes</taxon>
        <taxon>Sordariomycetidae</taxon>
        <taxon>Thyridiales</taxon>
        <taxon>Thyridiaceae</taxon>
        <taxon>Thyridium</taxon>
    </lineage>
</organism>
<feature type="domain" description="Isochorismatase-like" evidence="4">
    <location>
        <begin position="94"/>
        <end position="312"/>
    </location>
</feature>
<keyword evidence="2" id="KW-0378">Hydrolase</keyword>
<dbReference type="GO" id="GO:0016787">
    <property type="term" value="F:hydrolase activity"/>
    <property type="evidence" value="ECO:0007669"/>
    <property type="project" value="UniProtKB-KW"/>
</dbReference>
<dbReference type="PANTHER" id="PTHR43540">
    <property type="entry name" value="PEROXYUREIDOACRYLATE/UREIDOACRYLATE AMIDOHYDROLASE-RELATED"/>
    <property type="match status" value="1"/>
</dbReference>
<evidence type="ECO:0000259" key="4">
    <source>
        <dbReference type="Pfam" id="PF00857"/>
    </source>
</evidence>
<reference evidence="5 6" key="1">
    <citation type="submission" date="2019-06" db="EMBL/GenBank/DDBJ databases">
        <title>Draft genome sequence of the filamentous fungus Phialemoniopsis curvata isolated from diesel fuel.</title>
        <authorList>
            <person name="Varaljay V.A."/>
            <person name="Lyon W.J."/>
            <person name="Crouch A.L."/>
            <person name="Drake C.E."/>
            <person name="Hollomon J.M."/>
            <person name="Nadeau L.J."/>
            <person name="Nunn H.S."/>
            <person name="Stevenson B.S."/>
            <person name="Bojanowski C.L."/>
            <person name="Crookes-Goodson W.J."/>
        </authorList>
    </citation>
    <scope>NUCLEOTIDE SEQUENCE [LARGE SCALE GENOMIC DNA]</scope>
    <source>
        <strain evidence="5 6">D216</strain>
    </source>
</reference>
<evidence type="ECO:0000256" key="2">
    <source>
        <dbReference type="ARBA" id="ARBA00022801"/>
    </source>
</evidence>
<dbReference type="Pfam" id="PF00857">
    <property type="entry name" value="Isochorismatase"/>
    <property type="match status" value="1"/>
</dbReference>
<dbReference type="EMBL" id="SKBQ01000021">
    <property type="protein sequence ID" value="TPX15518.1"/>
    <property type="molecule type" value="Genomic_DNA"/>
</dbReference>
<protein>
    <recommendedName>
        <fullName evidence="4">Isochorismatase-like domain-containing protein</fullName>
    </recommendedName>
</protein>
<evidence type="ECO:0000313" key="6">
    <source>
        <dbReference type="Proteomes" id="UP000319257"/>
    </source>
</evidence>
<feature type="region of interest" description="Disordered" evidence="3">
    <location>
        <begin position="164"/>
        <end position="184"/>
    </location>
</feature>
<dbReference type="CDD" id="cd00431">
    <property type="entry name" value="cysteine_hydrolases"/>
    <property type="match status" value="1"/>
</dbReference>
<comment type="caution">
    <text evidence="5">The sequence shown here is derived from an EMBL/GenBank/DDBJ whole genome shotgun (WGS) entry which is preliminary data.</text>
</comment>
<proteinExistence type="inferred from homology"/>
<dbReference type="Proteomes" id="UP000319257">
    <property type="component" value="Unassembled WGS sequence"/>
</dbReference>
<dbReference type="RefSeq" id="XP_030997229.1">
    <property type="nucleotide sequence ID" value="XM_031138916.1"/>
</dbReference>
<dbReference type="InterPro" id="IPR000868">
    <property type="entry name" value="Isochorismatase-like_dom"/>
</dbReference>
<comment type="similarity">
    <text evidence="1">Belongs to the isochorismatase family.</text>
</comment>
<dbReference type="GeneID" id="41971945"/>
<evidence type="ECO:0000256" key="1">
    <source>
        <dbReference type="ARBA" id="ARBA00006336"/>
    </source>
</evidence>
<dbReference type="InterPro" id="IPR050272">
    <property type="entry name" value="Isochorismatase-like_hydrls"/>
</dbReference>
<evidence type="ECO:0000313" key="5">
    <source>
        <dbReference type="EMBL" id="TPX15518.1"/>
    </source>
</evidence>
<dbReference type="STRING" id="1093900.A0A507BFN0"/>
<dbReference type="OrthoDB" id="167809at2759"/>
<gene>
    <name evidence="5" type="ORF">E0L32_004498</name>
</gene>
<keyword evidence="6" id="KW-1185">Reference proteome</keyword>
<dbReference type="AlphaFoldDB" id="A0A507BFN0"/>
<feature type="compositionally biased region" description="Low complexity" evidence="3">
    <location>
        <begin position="164"/>
        <end position="182"/>
    </location>
</feature>